<protein>
    <submittedName>
        <fullName evidence="13">SusC/RagA family TonB-linked outer membrane protein</fullName>
    </submittedName>
</protein>
<feature type="domain" description="TonB-dependent receptor plug" evidence="12">
    <location>
        <begin position="121"/>
        <end position="249"/>
    </location>
</feature>
<dbReference type="PROSITE" id="PS52016">
    <property type="entry name" value="TONB_DEPENDENT_REC_3"/>
    <property type="match status" value="1"/>
</dbReference>
<evidence type="ECO:0000313" key="14">
    <source>
        <dbReference type="Proteomes" id="UP001172083"/>
    </source>
</evidence>
<dbReference type="Pfam" id="PF13715">
    <property type="entry name" value="CarbopepD_reg_2"/>
    <property type="match status" value="1"/>
</dbReference>
<evidence type="ECO:0000256" key="2">
    <source>
        <dbReference type="ARBA" id="ARBA00022448"/>
    </source>
</evidence>
<evidence type="ECO:0000256" key="10">
    <source>
        <dbReference type="SAM" id="SignalP"/>
    </source>
</evidence>
<dbReference type="Pfam" id="PF07715">
    <property type="entry name" value="Plug"/>
    <property type="match status" value="1"/>
</dbReference>
<reference evidence="13" key="1">
    <citation type="submission" date="2023-06" db="EMBL/GenBank/DDBJ databases">
        <title>Genomic of Agaribacillus aureum.</title>
        <authorList>
            <person name="Wang G."/>
        </authorList>
    </citation>
    <scope>NUCLEOTIDE SEQUENCE</scope>
    <source>
        <strain evidence="13">BMA12</strain>
    </source>
</reference>
<dbReference type="InterPro" id="IPR039426">
    <property type="entry name" value="TonB-dep_rcpt-like"/>
</dbReference>
<organism evidence="13 14">
    <name type="scientific">Agaribacillus aureus</name>
    <dbReference type="NCBI Taxonomy" id="3051825"/>
    <lineage>
        <taxon>Bacteria</taxon>
        <taxon>Pseudomonadati</taxon>
        <taxon>Bacteroidota</taxon>
        <taxon>Cytophagia</taxon>
        <taxon>Cytophagales</taxon>
        <taxon>Splendidivirgaceae</taxon>
        <taxon>Agaribacillus</taxon>
    </lineage>
</organism>
<dbReference type="InterPro" id="IPR008969">
    <property type="entry name" value="CarboxyPept-like_regulatory"/>
</dbReference>
<dbReference type="Gene3D" id="2.60.40.1120">
    <property type="entry name" value="Carboxypeptidase-like, regulatory domain"/>
    <property type="match status" value="1"/>
</dbReference>
<dbReference type="InterPro" id="IPR023996">
    <property type="entry name" value="TonB-dep_OMP_SusC/RagA"/>
</dbReference>
<feature type="chain" id="PRO_5046037888" evidence="10">
    <location>
        <begin position="25"/>
        <end position="1057"/>
    </location>
</feature>
<dbReference type="InterPro" id="IPR012910">
    <property type="entry name" value="Plug_dom"/>
</dbReference>
<dbReference type="InterPro" id="IPR036942">
    <property type="entry name" value="Beta-barrel_TonB_sf"/>
</dbReference>
<dbReference type="SUPFAM" id="SSF49464">
    <property type="entry name" value="Carboxypeptidase regulatory domain-like"/>
    <property type="match status" value="1"/>
</dbReference>
<feature type="domain" description="TonB-dependent receptor-like beta-barrel" evidence="11">
    <location>
        <begin position="452"/>
        <end position="813"/>
    </location>
</feature>
<dbReference type="NCBIfam" id="TIGR04056">
    <property type="entry name" value="OMP_RagA_SusC"/>
    <property type="match status" value="1"/>
</dbReference>
<comment type="subcellular location">
    <subcellularLocation>
        <location evidence="1 8">Cell outer membrane</location>
        <topology evidence="1 8">Multi-pass membrane protein</topology>
    </subcellularLocation>
</comment>
<comment type="similarity">
    <text evidence="8 9">Belongs to the TonB-dependent receptor family.</text>
</comment>
<dbReference type="SUPFAM" id="SSF56935">
    <property type="entry name" value="Porins"/>
    <property type="match status" value="1"/>
</dbReference>
<keyword evidence="7 8" id="KW-0998">Cell outer membrane</keyword>
<dbReference type="Proteomes" id="UP001172083">
    <property type="component" value="Unassembled WGS sequence"/>
</dbReference>
<evidence type="ECO:0000256" key="9">
    <source>
        <dbReference type="RuleBase" id="RU003357"/>
    </source>
</evidence>
<dbReference type="Gene3D" id="2.40.170.20">
    <property type="entry name" value="TonB-dependent receptor, beta-barrel domain"/>
    <property type="match status" value="1"/>
</dbReference>
<evidence type="ECO:0000256" key="8">
    <source>
        <dbReference type="PROSITE-ProRule" id="PRU01360"/>
    </source>
</evidence>
<evidence type="ECO:0000256" key="7">
    <source>
        <dbReference type="ARBA" id="ARBA00023237"/>
    </source>
</evidence>
<evidence type="ECO:0000256" key="1">
    <source>
        <dbReference type="ARBA" id="ARBA00004571"/>
    </source>
</evidence>
<keyword evidence="10" id="KW-0732">Signal</keyword>
<dbReference type="RefSeq" id="WP_346757706.1">
    <property type="nucleotide sequence ID" value="NZ_JAUJEB010000001.1"/>
</dbReference>
<dbReference type="Pfam" id="PF00593">
    <property type="entry name" value="TonB_dep_Rec_b-barrel"/>
    <property type="match status" value="1"/>
</dbReference>
<evidence type="ECO:0000256" key="4">
    <source>
        <dbReference type="ARBA" id="ARBA00022692"/>
    </source>
</evidence>
<evidence type="ECO:0000313" key="13">
    <source>
        <dbReference type="EMBL" id="MDN5212389.1"/>
    </source>
</evidence>
<feature type="signal peptide" evidence="10">
    <location>
        <begin position="1"/>
        <end position="24"/>
    </location>
</feature>
<proteinExistence type="inferred from homology"/>
<dbReference type="InterPro" id="IPR037066">
    <property type="entry name" value="Plug_dom_sf"/>
</dbReference>
<evidence type="ECO:0000259" key="12">
    <source>
        <dbReference type="Pfam" id="PF07715"/>
    </source>
</evidence>
<dbReference type="InterPro" id="IPR023997">
    <property type="entry name" value="TonB-dep_OMP_SusC/RagA_CS"/>
</dbReference>
<dbReference type="NCBIfam" id="TIGR04057">
    <property type="entry name" value="SusC_RagA_signa"/>
    <property type="match status" value="1"/>
</dbReference>
<sequence>MKQNLRNVFMVLMALLWCISITQAQDRIVTGKVTEFSDGSALPGVNVLLQGTNTGVVSDIDGNYSIAIPADGKGILIYSFIGYLTQEVSINNRTIIDVVLKPDVKQLSEVVVTAIGIEQNKRTLGYAVQNVDANEIVKARETNIVNSLAGKVAGVQINSSGGQAGSSSRIIIRGNTSLDNSNQPLFIIDGIPIDNRQTNATPNTVESNLFNGNGSNRAIDIDPNNIADVTVLKGAAATALYGVRGGNGVIIITTKTGARNNKNRPTISIGTTFGIDRPIVRGYQDQYLQGTDGNYRNGLPRGFGGYRSPDPETNPNGFTATQGSTSWGPHIDEVDQITLDSIGRPQIYDPREEFYRDAKTWESNISLSGGSESLTYLLSFSNLDQEGIVPSNEFERKNFLAKIDAKLSDKLTYTGSINYTNSFNQRLTEGNGQRSFLFALNFWPISHDINQFRTDDGTYYSYHPSAFNNPFWLAENNARLSTTNRYIINQFVSYQLTPWLTISNRFGLDTYHDLQEDEVNIGTRGTTAGRMFSADVNNLEINNDLIVAINRDFSDKLNFNAIVGHNVNTRRYKNDLIRGLTLNIPGFYDISNASTQQAFEFDEEIRSYSVFGQVTLDYDNMLFLNVTGRNDWSSTLPDGNNSFFYPSVSVGFVFTDLLNLENSKGFPYGKIRASWAQAGNTAPVYQTIQTFGQLDPGDGTRGLITVPTQGQNAFEQSNLRANNTLKHELVTEYEVGADLRFLQGRLGVDFAYYYKISNDQIVEAPVAPSSGFESSVENVGEVKNVGYELTLTGEPIKTTSGLTWTIQGNFAKNTTTVEELTEGVESIFLFGFTSPQIRADVDNGYGVIWGSKFLRNDNNQIIIGADGIPVIDNALGAVGNVQPDWTAGLRNTVSFKGLTLSALIDVRKGGDILNFDQFYTTFYGTAEITEDRGSEFIWDGVIDNGDGTFRPNDITITKDQDYYQGFFSSVTENFIEDAGFIKLRELSLSYALPSSILSKTPFESVNVSVIGRNLWIESDFSYFDPEGSLGGNTNGQGFYHQVTPGTQSVSFGINVTL</sequence>
<name>A0ABT8L3S6_9BACT</name>
<dbReference type="EMBL" id="JAUJEB010000001">
    <property type="protein sequence ID" value="MDN5212389.1"/>
    <property type="molecule type" value="Genomic_DNA"/>
</dbReference>
<evidence type="ECO:0000256" key="3">
    <source>
        <dbReference type="ARBA" id="ARBA00022452"/>
    </source>
</evidence>
<comment type="caution">
    <text evidence="13">The sequence shown here is derived from an EMBL/GenBank/DDBJ whole genome shotgun (WGS) entry which is preliminary data.</text>
</comment>
<dbReference type="InterPro" id="IPR000531">
    <property type="entry name" value="Beta-barrel_TonB"/>
</dbReference>
<keyword evidence="5 9" id="KW-0798">TonB box</keyword>
<accession>A0ABT8L3S6</accession>
<keyword evidence="6 8" id="KW-0472">Membrane</keyword>
<evidence type="ECO:0000256" key="5">
    <source>
        <dbReference type="ARBA" id="ARBA00023077"/>
    </source>
</evidence>
<keyword evidence="14" id="KW-1185">Reference proteome</keyword>
<dbReference type="Gene3D" id="2.170.130.10">
    <property type="entry name" value="TonB-dependent receptor, plug domain"/>
    <property type="match status" value="1"/>
</dbReference>
<evidence type="ECO:0000256" key="6">
    <source>
        <dbReference type="ARBA" id="ARBA00023136"/>
    </source>
</evidence>
<evidence type="ECO:0000259" key="11">
    <source>
        <dbReference type="Pfam" id="PF00593"/>
    </source>
</evidence>
<keyword evidence="3 8" id="KW-1134">Transmembrane beta strand</keyword>
<keyword evidence="4 8" id="KW-0812">Transmembrane</keyword>
<keyword evidence="2 8" id="KW-0813">Transport</keyword>
<gene>
    <name evidence="13" type="ORF">QQ020_10045</name>
</gene>